<accession>A0A0C4F151</accession>
<feature type="compositionally biased region" description="Low complexity" evidence="1">
    <location>
        <begin position="252"/>
        <end position="275"/>
    </location>
</feature>
<dbReference type="EMBL" id="ADAS02000003">
    <property type="protein sequence ID" value="OAV99514.1"/>
    <property type="molecule type" value="Genomic_DNA"/>
</dbReference>
<reference evidence="3" key="4">
    <citation type="submission" date="2025-05" db="UniProtKB">
        <authorList>
            <consortium name="EnsemblFungi"/>
        </authorList>
    </citation>
    <scope>IDENTIFICATION</scope>
    <source>
        <strain evidence="3">isolate 1-1 / race 1 (BBBD)</strain>
    </source>
</reference>
<reference evidence="3 4" key="3">
    <citation type="journal article" date="2017" name="G3 (Bethesda)">
        <title>Comparative analysis highlights variable genome content of wheat rusts and divergence of the mating loci.</title>
        <authorList>
            <person name="Cuomo C.A."/>
            <person name="Bakkeren G."/>
            <person name="Khalil H.B."/>
            <person name="Panwar V."/>
            <person name="Joly D."/>
            <person name="Linning R."/>
            <person name="Sakthikumar S."/>
            <person name="Song X."/>
            <person name="Adiconis X."/>
            <person name="Fan L."/>
            <person name="Goldberg J.M."/>
            <person name="Levin J.Z."/>
            <person name="Young S."/>
            <person name="Zeng Q."/>
            <person name="Anikster Y."/>
            <person name="Bruce M."/>
            <person name="Wang M."/>
            <person name="Yin C."/>
            <person name="McCallum B."/>
            <person name="Szabo L.J."/>
            <person name="Hulbert S."/>
            <person name="Chen X."/>
            <person name="Fellers J.P."/>
        </authorList>
    </citation>
    <scope>NUCLEOTIDE SEQUENCE</scope>
    <source>
        <strain evidence="4">Isolate 1-1 / race 1 (BBBD)</strain>
        <strain evidence="3">isolate 1-1 / race 1 (BBBD)</strain>
    </source>
</reference>
<organism evidence="2">
    <name type="scientific">Puccinia triticina (isolate 1-1 / race 1 (BBBD))</name>
    <name type="common">Brown leaf rust fungus</name>
    <dbReference type="NCBI Taxonomy" id="630390"/>
    <lineage>
        <taxon>Eukaryota</taxon>
        <taxon>Fungi</taxon>
        <taxon>Dikarya</taxon>
        <taxon>Basidiomycota</taxon>
        <taxon>Pucciniomycotina</taxon>
        <taxon>Pucciniomycetes</taxon>
        <taxon>Pucciniales</taxon>
        <taxon>Pucciniaceae</taxon>
        <taxon>Puccinia</taxon>
    </lineage>
</organism>
<reference evidence="2" key="2">
    <citation type="submission" date="2016-05" db="EMBL/GenBank/DDBJ databases">
        <title>Comparative analysis highlights variable genome content of wheat rusts and divergence of the mating loci.</title>
        <authorList>
            <person name="Cuomo C.A."/>
            <person name="Bakkeren G."/>
            <person name="Szabo L."/>
            <person name="Khalil H."/>
            <person name="Joly D."/>
            <person name="Goldberg J."/>
            <person name="Young S."/>
            <person name="Zeng Q."/>
            <person name="Fellers J."/>
        </authorList>
    </citation>
    <scope>NUCLEOTIDE SEQUENCE [LARGE SCALE GENOMIC DNA]</scope>
    <source>
        <strain evidence="2">1-1 BBBD Race 1</strain>
    </source>
</reference>
<gene>
    <name evidence="2" type="ORF">PTTG_06821</name>
</gene>
<evidence type="ECO:0000256" key="1">
    <source>
        <dbReference type="SAM" id="MobiDB-lite"/>
    </source>
</evidence>
<protein>
    <recommendedName>
        <fullName evidence="5">CCHC-type domain-containing protein</fullName>
    </recommendedName>
</protein>
<reference evidence="2" key="1">
    <citation type="submission" date="2009-11" db="EMBL/GenBank/DDBJ databases">
        <authorList>
            <consortium name="The Broad Institute Genome Sequencing Platform"/>
            <person name="Ward D."/>
            <person name="Feldgarden M."/>
            <person name="Earl A."/>
            <person name="Young S.K."/>
            <person name="Zeng Q."/>
            <person name="Koehrsen M."/>
            <person name="Alvarado L."/>
            <person name="Berlin A."/>
            <person name="Bochicchio J."/>
            <person name="Borenstein D."/>
            <person name="Chapman S.B."/>
            <person name="Chen Z."/>
            <person name="Engels R."/>
            <person name="Freedman E."/>
            <person name="Gellesch M."/>
            <person name="Goldberg J."/>
            <person name="Griggs A."/>
            <person name="Gujja S."/>
            <person name="Heilman E."/>
            <person name="Heiman D."/>
            <person name="Hepburn T."/>
            <person name="Howarth C."/>
            <person name="Jen D."/>
            <person name="Larson L."/>
            <person name="Lewis B."/>
            <person name="Mehta T."/>
            <person name="Park D."/>
            <person name="Pearson M."/>
            <person name="Roberts A."/>
            <person name="Saif S."/>
            <person name="Shea T."/>
            <person name="Shenoy N."/>
            <person name="Sisk P."/>
            <person name="Stolte C."/>
            <person name="Sykes S."/>
            <person name="Thomson T."/>
            <person name="Walk T."/>
            <person name="White J."/>
            <person name="Yandava C."/>
            <person name="Izard J."/>
            <person name="Baranova O.V."/>
            <person name="Blanton J.M."/>
            <person name="Tanner A.C."/>
            <person name="Dewhirst F.E."/>
            <person name="Haas B."/>
            <person name="Nusbaum C."/>
            <person name="Birren B."/>
        </authorList>
    </citation>
    <scope>NUCLEOTIDE SEQUENCE [LARGE SCALE GENOMIC DNA]</scope>
    <source>
        <strain evidence="2">1-1 BBBD Race 1</strain>
    </source>
</reference>
<evidence type="ECO:0000313" key="4">
    <source>
        <dbReference type="Proteomes" id="UP000005240"/>
    </source>
</evidence>
<keyword evidence="4" id="KW-1185">Reference proteome</keyword>
<dbReference type="VEuPathDB" id="FungiDB:PTTG_06821"/>
<dbReference type="OrthoDB" id="5535068at2759"/>
<proteinExistence type="predicted"/>
<evidence type="ECO:0008006" key="5">
    <source>
        <dbReference type="Google" id="ProtNLM"/>
    </source>
</evidence>
<name>A0A0C4F151_PUCT1</name>
<evidence type="ECO:0000313" key="3">
    <source>
        <dbReference type="EnsemblFungi" id="PTTG_06821-t43_1-p1"/>
    </source>
</evidence>
<dbReference type="AlphaFoldDB" id="A0A0C4F151"/>
<dbReference type="Proteomes" id="UP000005240">
    <property type="component" value="Unassembled WGS sequence"/>
</dbReference>
<evidence type="ECO:0000313" key="2">
    <source>
        <dbReference type="EMBL" id="OAV99514.1"/>
    </source>
</evidence>
<dbReference type="PANTHER" id="PTHR33246">
    <property type="entry name" value="CCHC-TYPE DOMAIN-CONTAINING PROTEIN"/>
    <property type="match status" value="1"/>
</dbReference>
<dbReference type="PANTHER" id="PTHR33246:SF51">
    <property type="entry name" value="MYB_SANT-LIKE DOMAIN-CONTAINING PROTEIN"/>
    <property type="match status" value="1"/>
</dbReference>
<sequence length="294" mass="32738">MADASVDPPRARMVKIKPQDKALKFSGGDIEQFLDDYELAAELDGASDYDKARQVGSFVETGEIRAILATLEGYKPPDWNKLKTAMTSYWGDVDKALFTERDIVTLVEKWSQKGGISSVSDYHEFHTRSSAPVASPFQASNEIMKRMGEDRRPSAPTTAPKADPSMDELTKMLKAFEQYMKQDPGRMQGERPPLICYYCHRERHGTARCLELQKDKDEGLVEQRGTNFFLPNGALIPFDRSRPIRHVVASYQPSTSAAPPRPSTPTRQTSSAATAEYKTGCGSLHPWYPPAVGS</sequence>
<feature type="region of interest" description="Disordered" evidence="1">
    <location>
        <begin position="251"/>
        <end position="283"/>
    </location>
</feature>
<dbReference type="EnsemblFungi" id="PTTG_06821-t43_1">
    <property type="protein sequence ID" value="PTTG_06821-t43_1-p1"/>
    <property type="gene ID" value="PTTG_06821"/>
</dbReference>